<dbReference type="EMBL" id="UFUW01000001">
    <property type="protein sequence ID" value="SUX21741.1"/>
    <property type="molecule type" value="Genomic_DNA"/>
</dbReference>
<protein>
    <submittedName>
        <fullName evidence="1">Uncharacterized protein</fullName>
    </submittedName>
</protein>
<keyword evidence="2" id="KW-1185">Reference proteome</keyword>
<evidence type="ECO:0000313" key="1">
    <source>
        <dbReference type="EMBL" id="SUX21741.1"/>
    </source>
</evidence>
<dbReference type="RefSeq" id="WP_115611414.1">
    <property type="nucleotide sequence ID" value="NZ_JBHLZC010000001.1"/>
</dbReference>
<sequence length="62" mass="7315">MGPFIGLSLLILVAYGILRNSGERKHRQLEQQHYWQEKIEAAYRKGYQDGMTQTQINKLEQH</sequence>
<organism evidence="1 2">
    <name type="scientific">Cardiobacterium valvarum</name>
    <dbReference type="NCBI Taxonomy" id="194702"/>
    <lineage>
        <taxon>Bacteria</taxon>
        <taxon>Pseudomonadati</taxon>
        <taxon>Pseudomonadota</taxon>
        <taxon>Gammaproteobacteria</taxon>
        <taxon>Cardiobacteriales</taxon>
        <taxon>Cardiobacteriaceae</taxon>
        <taxon>Cardiobacterium</taxon>
    </lineage>
</organism>
<proteinExistence type="predicted"/>
<reference evidence="1 2" key="1">
    <citation type="submission" date="2018-06" db="EMBL/GenBank/DDBJ databases">
        <authorList>
            <consortium name="Pathogen Informatics"/>
            <person name="Doyle S."/>
        </authorList>
    </citation>
    <scope>NUCLEOTIDE SEQUENCE [LARGE SCALE GENOMIC DNA]</scope>
    <source>
        <strain evidence="1 2">NCTC13294</strain>
    </source>
</reference>
<dbReference type="AlphaFoldDB" id="A0A381E5L4"/>
<dbReference type="Proteomes" id="UP000254572">
    <property type="component" value="Unassembled WGS sequence"/>
</dbReference>
<gene>
    <name evidence="1" type="ORF">NCTC13294_01083</name>
</gene>
<name>A0A381E5L4_9GAMM</name>
<evidence type="ECO:0000313" key="2">
    <source>
        <dbReference type="Proteomes" id="UP000254572"/>
    </source>
</evidence>
<accession>A0A381E5L4</accession>